<keyword evidence="15 24" id="KW-0472">Membrane</keyword>
<evidence type="ECO:0000313" key="25">
    <source>
        <dbReference type="EMBL" id="SFN40627.1"/>
    </source>
</evidence>
<evidence type="ECO:0000256" key="23">
    <source>
        <dbReference type="ARBA" id="ARBA00033406"/>
    </source>
</evidence>
<evidence type="ECO:0000256" key="14">
    <source>
        <dbReference type="ARBA" id="ARBA00023098"/>
    </source>
</evidence>
<organism evidence="25 26">
    <name type="scientific">Paenimyroides ummariense</name>
    <dbReference type="NCBI Taxonomy" id="913024"/>
    <lineage>
        <taxon>Bacteria</taxon>
        <taxon>Pseudomonadati</taxon>
        <taxon>Bacteroidota</taxon>
        <taxon>Flavobacteriia</taxon>
        <taxon>Flavobacteriales</taxon>
        <taxon>Flavobacteriaceae</taxon>
        <taxon>Paenimyroides</taxon>
    </lineage>
</organism>
<keyword evidence="26" id="KW-1185">Reference proteome</keyword>
<dbReference type="STRING" id="913024.SAMN05421741_10520"/>
<comment type="subcellular location">
    <subcellularLocation>
        <location evidence="2">Cell membrane</location>
        <topology evidence="2">Multi-pass membrane protein</topology>
    </subcellularLocation>
</comment>
<accession>A0A1I4YRM0</accession>
<comment type="pathway">
    <text evidence="3">Phospholipid metabolism; CDP-diacylglycerol biosynthesis; CDP-diacylglycerol from sn-glycerol 3-phosphate: step 3/3.</text>
</comment>
<sequence length="264" mass="29772">MNEVVKRTLSGILYIALLVGAILFSKDTFLALFAFFFIVAVYEFCQLYHINKISGFIWSILLASSFIFVDNLPTNSIYLSFLPFSIFLIIDLLQNKTSSKPSIFQKYLHLTGYVVLPFLIITQLPYSNQSYTPLLLLSIFIMIWCNDTFAYICGKLLGKHKLYEKISPKKTIEGFIGGLIFTQVAAFIIFKYTDIQASLPFWMLIGLGISVIGTIGDLVESKYKRQAGIKDSGSIMPGHGGILDRLDSILFAAPFLFLIYKIVM</sequence>
<evidence type="ECO:0000256" key="12">
    <source>
        <dbReference type="ARBA" id="ARBA00022695"/>
    </source>
</evidence>
<evidence type="ECO:0000256" key="24">
    <source>
        <dbReference type="SAM" id="Phobius"/>
    </source>
</evidence>
<comment type="similarity">
    <text evidence="5">Belongs to the CDS family.</text>
</comment>
<evidence type="ECO:0000256" key="15">
    <source>
        <dbReference type="ARBA" id="ARBA00023136"/>
    </source>
</evidence>
<reference evidence="26" key="1">
    <citation type="submission" date="2016-10" db="EMBL/GenBank/DDBJ databases">
        <authorList>
            <person name="Varghese N."/>
            <person name="Submissions S."/>
        </authorList>
    </citation>
    <scope>NUCLEOTIDE SEQUENCE [LARGE SCALE GENOMIC DNA]</scope>
    <source>
        <strain evidence="26">DS-12</strain>
    </source>
</reference>
<comment type="catalytic activity">
    <reaction evidence="1">
        <text>a 1,2-diacyl-sn-glycero-3-phosphate + CTP + H(+) = a CDP-1,2-diacyl-sn-glycerol + diphosphate</text>
        <dbReference type="Rhea" id="RHEA:16229"/>
        <dbReference type="ChEBI" id="CHEBI:15378"/>
        <dbReference type="ChEBI" id="CHEBI:33019"/>
        <dbReference type="ChEBI" id="CHEBI:37563"/>
        <dbReference type="ChEBI" id="CHEBI:58332"/>
        <dbReference type="ChEBI" id="CHEBI:58608"/>
        <dbReference type="EC" id="2.7.7.41"/>
    </reaction>
</comment>
<dbReference type="Pfam" id="PF01148">
    <property type="entry name" value="CTP_transf_1"/>
    <property type="match status" value="1"/>
</dbReference>
<feature type="transmembrane region" description="Helical" evidence="24">
    <location>
        <begin position="12"/>
        <end position="41"/>
    </location>
</feature>
<feature type="transmembrane region" description="Helical" evidence="24">
    <location>
        <begin position="107"/>
        <end position="126"/>
    </location>
</feature>
<dbReference type="OrthoDB" id="9799199at2"/>
<evidence type="ECO:0000256" key="18">
    <source>
        <dbReference type="ARBA" id="ARBA00029893"/>
    </source>
</evidence>
<feature type="transmembrane region" description="Helical" evidence="24">
    <location>
        <begin position="174"/>
        <end position="193"/>
    </location>
</feature>
<dbReference type="PANTHER" id="PTHR46382:SF1">
    <property type="entry name" value="PHOSPHATIDATE CYTIDYLYLTRANSFERASE"/>
    <property type="match status" value="1"/>
</dbReference>
<dbReference type="EC" id="2.7.7.41" evidence="6"/>
<dbReference type="GO" id="GO:0016024">
    <property type="term" value="P:CDP-diacylglycerol biosynthetic process"/>
    <property type="evidence" value="ECO:0007669"/>
    <property type="project" value="TreeGrafter"/>
</dbReference>
<dbReference type="Proteomes" id="UP000199036">
    <property type="component" value="Unassembled WGS sequence"/>
</dbReference>
<keyword evidence="17" id="KW-1208">Phospholipid metabolism</keyword>
<evidence type="ECO:0000256" key="7">
    <source>
        <dbReference type="ARBA" id="ARBA00019373"/>
    </source>
</evidence>
<keyword evidence="14" id="KW-0443">Lipid metabolism</keyword>
<feature type="transmembrane region" description="Helical" evidence="24">
    <location>
        <begin position="199"/>
        <end position="219"/>
    </location>
</feature>
<dbReference type="AlphaFoldDB" id="A0A1I4YRM0"/>
<dbReference type="PANTHER" id="PTHR46382">
    <property type="entry name" value="PHOSPHATIDATE CYTIDYLYLTRANSFERASE"/>
    <property type="match status" value="1"/>
</dbReference>
<feature type="transmembrane region" description="Helical" evidence="24">
    <location>
        <begin position="75"/>
        <end position="95"/>
    </location>
</feature>
<dbReference type="EMBL" id="FOVI01000005">
    <property type="protein sequence ID" value="SFN40627.1"/>
    <property type="molecule type" value="Genomic_DNA"/>
</dbReference>
<evidence type="ECO:0000256" key="20">
    <source>
        <dbReference type="ARBA" id="ARBA00032253"/>
    </source>
</evidence>
<gene>
    <name evidence="25" type="ORF">SAMN05421741_10520</name>
</gene>
<keyword evidence="11 24" id="KW-0812">Transmembrane</keyword>
<keyword evidence="13 24" id="KW-1133">Transmembrane helix</keyword>
<evidence type="ECO:0000256" key="6">
    <source>
        <dbReference type="ARBA" id="ARBA00012487"/>
    </source>
</evidence>
<comment type="pathway">
    <text evidence="4">Lipid metabolism.</text>
</comment>
<evidence type="ECO:0000256" key="21">
    <source>
        <dbReference type="ARBA" id="ARBA00032396"/>
    </source>
</evidence>
<dbReference type="RefSeq" id="WP_091520171.1">
    <property type="nucleotide sequence ID" value="NZ_FOVI01000005.1"/>
</dbReference>
<feature type="transmembrane region" description="Helical" evidence="24">
    <location>
        <begin position="53"/>
        <end position="69"/>
    </location>
</feature>
<evidence type="ECO:0000256" key="1">
    <source>
        <dbReference type="ARBA" id="ARBA00001698"/>
    </source>
</evidence>
<evidence type="ECO:0000256" key="4">
    <source>
        <dbReference type="ARBA" id="ARBA00005189"/>
    </source>
</evidence>
<evidence type="ECO:0000256" key="5">
    <source>
        <dbReference type="ARBA" id="ARBA00010185"/>
    </source>
</evidence>
<dbReference type="GO" id="GO:0004605">
    <property type="term" value="F:phosphatidate cytidylyltransferase activity"/>
    <property type="evidence" value="ECO:0007669"/>
    <property type="project" value="UniProtKB-EC"/>
</dbReference>
<protein>
    <recommendedName>
        <fullName evidence="7">Phosphatidate cytidylyltransferase</fullName>
        <ecNumber evidence="6">2.7.7.41</ecNumber>
    </recommendedName>
    <alternativeName>
        <fullName evidence="20">CDP-DAG synthase</fullName>
    </alternativeName>
    <alternativeName>
        <fullName evidence="22">CDP-DG synthase</fullName>
    </alternativeName>
    <alternativeName>
        <fullName evidence="18">CDP-diacylglycerol synthase</fullName>
    </alternativeName>
    <alternativeName>
        <fullName evidence="21">CDP-diglyceride pyrophosphorylase</fullName>
    </alternativeName>
    <alternativeName>
        <fullName evidence="23">CDP-diglyceride synthase</fullName>
    </alternativeName>
    <alternativeName>
        <fullName evidence="19">CTP:phosphatidate cytidylyltransferase</fullName>
    </alternativeName>
</protein>
<evidence type="ECO:0000256" key="13">
    <source>
        <dbReference type="ARBA" id="ARBA00022989"/>
    </source>
</evidence>
<keyword evidence="9" id="KW-0444">Lipid biosynthesis</keyword>
<dbReference type="GO" id="GO:0005886">
    <property type="term" value="C:plasma membrane"/>
    <property type="evidence" value="ECO:0007669"/>
    <property type="project" value="UniProtKB-SubCell"/>
</dbReference>
<evidence type="ECO:0000256" key="9">
    <source>
        <dbReference type="ARBA" id="ARBA00022516"/>
    </source>
</evidence>
<keyword evidence="10 25" id="KW-0808">Transferase</keyword>
<proteinExistence type="inferred from homology"/>
<evidence type="ECO:0000313" key="26">
    <source>
        <dbReference type="Proteomes" id="UP000199036"/>
    </source>
</evidence>
<keyword evidence="8" id="KW-1003">Cell membrane</keyword>
<keyword evidence="12 25" id="KW-0548">Nucleotidyltransferase</keyword>
<evidence type="ECO:0000256" key="16">
    <source>
        <dbReference type="ARBA" id="ARBA00023209"/>
    </source>
</evidence>
<evidence type="ECO:0000256" key="19">
    <source>
        <dbReference type="ARBA" id="ARBA00031825"/>
    </source>
</evidence>
<evidence type="ECO:0000256" key="3">
    <source>
        <dbReference type="ARBA" id="ARBA00005119"/>
    </source>
</evidence>
<evidence type="ECO:0000256" key="11">
    <source>
        <dbReference type="ARBA" id="ARBA00022692"/>
    </source>
</evidence>
<evidence type="ECO:0000256" key="17">
    <source>
        <dbReference type="ARBA" id="ARBA00023264"/>
    </source>
</evidence>
<evidence type="ECO:0000256" key="8">
    <source>
        <dbReference type="ARBA" id="ARBA00022475"/>
    </source>
</evidence>
<keyword evidence="16" id="KW-0594">Phospholipid biosynthesis</keyword>
<name>A0A1I4YRM0_9FLAO</name>
<evidence type="ECO:0000256" key="2">
    <source>
        <dbReference type="ARBA" id="ARBA00004651"/>
    </source>
</evidence>
<evidence type="ECO:0000256" key="22">
    <source>
        <dbReference type="ARBA" id="ARBA00032743"/>
    </source>
</evidence>
<feature type="transmembrane region" description="Helical" evidence="24">
    <location>
        <begin position="132"/>
        <end position="153"/>
    </location>
</feature>
<evidence type="ECO:0000256" key="10">
    <source>
        <dbReference type="ARBA" id="ARBA00022679"/>
    </source>
</evidence>